<name>A0ABW1ZFE4_9DEIO</name>
<dbReference type="Gene3D" id="3.40.630.30">
    <property type="match status" value="1"/>
</dbReference>
<comment type="caution">
    <text evidence="1">The sequence shown here is derived from an EMBL/GenBank/DDBJ whole genome shotgun (WGS) entry which is preliminary data.</text>
</comment>
<accession>A0ABW1ZFE4</accession>
<evidence type="ECO:0000313" key="2">
    <source>
        <dbReference type="Proteomes" id="UP001596317"/>
    </source>
</evidence>
<keyword evidence="2" id="KW-1185">Reference proteome</keyword>
<dbReference type="RefSeq" id="WP_380058128.1">
    <property type="nucleotide sequence ID" value="NZ_JBHSWB010000001.1"/>
</dbReference>
<protein>
    <recommendedName>
        <fullName evidence="3">N-acetyltransferase domain-containing protein</fullName>
    </recommendedName>
</protein>
<dbReference type="EMBL" id="JBHSWB010000001">
    <property type="protein sequence ID" value="MFC6659518.1"/>
    <property type="molecule type" value="Genomic_DNA"/>
</dbReference>
<gene>
    <name evidence="1" type="ORF">ACFP90_03380</name>
</gene>
<dbReference type="InterPro" id="IPR016181">
    <property type="entry name" value="Acyl_CoA_acyltransferase"/>
</dbReference>
<organism evidence="1 2">
    <name type="scientific">Deinococcus multiflagellatus</name>
    <dbReference type="NCBI Taxonomy" id="1656887"/>
    <lineage>
        <taxon>Bacteria</taxon>
        <taxon>Thermotogati</taxon>
        <taxon>Deinococcota</taxon>
        <taxon>Deinococci</taxon>
        <taxon>Deinococcales</taxon>
        <taxon>Deinococcaceae</taxon>
        <taxon>Deinococcus</taxon>
    </lineage>
</organism>
<sequence>MRVLAGAEVPGVQLSTTTENRAALGLYHKLGFAVTARRVTPLWVPWLGHPAEHLCLTRRLQPADLAL</sequence>
<reference evidence="2" key="1">
    <citation type="journal article" date="2019" name="Int. J. Syst. Evol. Microbiol.">
        <title>The Global Catalogue of Microorganisms (GCM) 10K type strain sequencing project: providing services to taxonomists for standard genome sequencing and annotation.</title>
        <authorList>
            <consortium name="The Broad Institute Genomics Platform"/>
            <consortium name="The Broad Institute Genome Sequencing Center for Infectious Disease"/>
            <person name="Wu L."/>
            <person name="Ma J."/>
        </authorList>
    </citation>
    <scope>NUCLEOTIDE SEQUENCE [LARGE SCALE GENOMIC DNA]</scope>
    <source>
        <strain evidence="2">CCUG 63830</strain>
    </source>
</reference>
<dbReference type="Proteomes" id="UP001596317">
    <property type="component" value="Unassembled WGS sequence"/>
</dbReference>
<proteinExistence type="predicted"/>
<evidence type="ECO:0008006" key="3">
    <source>
        <dbReference type="Google" id="ProtNLM"/>
    </source>
</evidence>
<dbReference type="SUPFAM" id="SSF55729">
    <property type="entry name" value="Acyl-CoA N-acyltransferases (Nat)"/>
    <property type="match status" value="1"/>
</dbReference>
<evidence type="ECO:0000313" key="1">
    <source>
        <dbReference type="EMBL" id="MFC6659518.1"/>
    </source>
</evidence>